<dbReference type="PaxDb" id="4097-A0A1S4AFC3"/>
<name>A0A1S4AFC3_TOBAC</name>
<dbReference type="AlphaFoldDB" id="A0A1S4AFC3"/>
<organism evidence="2">
    <name type="scientific">Nicotiana tabacum</name>
    <name type="common">Common tobacco</name>
    <dbReference type="NCBI Taxonomy" id="4097"/>
    <lineage>
        <taxon>Eukaryota</taxon>
        <taxon>Viridiplantae</taxon>
        <taxon>Streptophyta</taxon>
        <taxon>Embryophyta</taxon>
        <taxon>Tracheophyta</taxon>
        <taxon>Spermatophyta</taxon>
        <taxon>Magnoliopsida</taxon>
        <taxon>eudicotyledons</taxon>
        <taxon>Gunneridae</taxon>
        <taxon>Pentapetalae</taxon>
        <taxon>asterids</taxon>
        <taxon>lamiids</taxon>
        <taxon>Solanales</taxon>
        <taxon>Solanaceae</taxon>
        <taxon>Nicotianoideae</taxon>
        <taxon>Nicotianeae</taxon>
        <taxon>Nicotiana</taxon>
    </lineage>
</organism>
<dbReference type="OrthoDB" id="414945at2759"/>
<gene>
    <name evidence="2" type="primary">LOC107796848</name>
</gene>
<feature type="domain" description="Reverse transcriptase Ty1/copia-type" evidence="1">
    <location>
        <begin position="68"/>
        <end position="153"/>
    </location>
</feature>
<dbReference type="KEGG" id="nta:107796848"/>
<evidence type="ECO:0000313" key="2">
    <source>
        <dbReference type="RefSeq" id="XP_016475163.1"/>
    </source>
</evidence>
<reference evidence="2" key="1">
    <citation type="submission" date="2025-08" db="UniProtKB">
        <authorList>
            <consortium name="RefSeq"/>
        </authorList>
    </citation>
    <scope>IDENTIFICATION</scope>
</reference>
<dbReference type="Pfam" id="PF07727">
    <property type="entry name" value="RVT_2"/>
    <property type="match status" value="2"/>
</dbReference>
<dbReference type="STRING" id="4097.A0A1S4AFC3"/>
<sequence length="268" mass="30487">MTTVRDLIGTAVMKGWDMYQLDVNNVFFHGYLHEKVYMQVPQGLIVNRSNLVCKLNKSLYGKAGKQAVGNSMVFVAVYVDYVILTGTDTEEILSLKRFLDNTFRIKDLGKLHYFLVMKVLCTTDGVLLTQRKFAQDLLKEHHYLSCSPMSSPLDSSIKLRADDGVMLDDPSHYRKLIGKLNFLTNTRLDIAYSVQHLIQYMQSPRDTRLKASTHVLKYLKGNPSLGLFFPSTKDYTVKAFCDSDWAACPEFRRSVSDFVIMLGSTPIN</sequence>
<dbReference type="SUPFAM" id="SSF56672">
    <property type="entry name" value="DNA/RNA polymerases"/>
    <property type="match status" value="1"/>
</dbReference>
<dbReference type="PANTHER" id="PTHR11439">
    <property type="entry name" value="GAG-POL-RELATED RETROTRANSPOSON"/>
    <property type="match status" value="1"/>
</dbReference>
<proteinExistence type="predicted"/>
<dbReference type="InterPro" id="IPR013103">
    <property type="entry name" value="RVT_2"/>
</dbReference>
<dbReference type="PANTHER" id="PTHR11439:SF505">
    <property type="entry name" value="REVERSE TRANSCRIPTASE TY1_COPIA-TYPE DOMAIN-CONTAINING PROTEIN"/>
    <property type="match status" value="1"/>
</dbReference>
<feature type="domain" description="Reverse transcriptase Ty1/copia-type" evidence="1">
    <location>
        <begin position="3"/>
        <end position="62"/>
    </location>
</feature>
<accession>A0A1S4AFC3</accession>
<protein>
    <submittedName>
        <fullName evidence="2">Uncharacterized mitochondrial protein AtMg00810-like</fullName>
    </submittedName>
</protein>
<dbReference type="RefSeq" id="XP_016475163.1">
    <property type="nucleotide sequence ID" value="XM_016619677.1"/>
</dbReference>
<dbReference type="InterPro" id="IPR043502">
    <property type="entry name" value="DNA/RNA_pol_sf"/>
</dbReference>
<evidence type="ECO:0000259" key="1">
    <source>
        <dbReference type="Pfam" id="PF07727"/>
    </source>
</evidence>